<feature type="compositionally biased region" description="Low complexity" evidence="1">
    <location>
        <begin position="1"/>
        <end position="13"/>
    </location>
</feature>
<keyword evidence="3" id="KW-0966">Cell projection</keyword>
<accession>A0A443K2Z0</accession>
<dbReference type="EMBL" id="SAUX01000024">
    <property type="protein sequence ID" value="RWR27130.1"/>
    <property type="molecule type" value="Genomic_DNA"/>
</dbReference>
<feature type="compositionally biased region" description="Basic and acidic residues" evidence="1">
    <location>
        <begin position="167"/>
        <end position="180"/>
    </location>
</feature>
<feature type="region of interest" description="Disordered" evidence="1">
    <location>
        <begin position="63"/>
        <end position="186"/>
    </location>
</feature>
<dbReference type="AlphaFoldDB" id="A0A443K2Z0"/>
<keyword evidence="3" id="KW-0969">Cilium</keyword>
<feature type="domain" description="Flagellar hook-length control protein-like C-terminal" evidence="2">
    <location>
        <begin position="224"/>
        <end position="298"/>
    </location>
</feature>
<dbReference type="InterPro" id="IPR038610">
    <property type="entry name" value="FliK-like_C_sf"/>
</dbReference>
<organism evidence="3 4">
    <name type="scientific">Paenirhodobacter populi</name>
    <dbReference type="NCBI Taxonomy" id="2306993"/>
    <lineage>
        <taxon>Bacteria</taxon>
        <taxon>Pseudomonadati</taxon>
        <taxon>Pseudomonadota</taxon>
        <taxon>Alphaproteobacteria</taxon>
        <taxon>Rhodobacterales</taxon>
        <taxon>Rhodobacter group</taxon>
        <taxon>Paenirhodobacter</taxon>
    </lineage>
</organism>
<dbReference type="OrthoDB" id="7203912at2"/>
<feature type="region of interest" description="Disordered" evidence="1">
    <location>
        <begin position="1"/>
        <end position="31"/>
    </location>
</feature>
<reference evidence="3 4" key="2">
    <citation type="submission" date="2019-01" db="EMBL/GenBank/DDBJ databases">
        <authorList>
            <person name="Li Y."/>
        </authorList>
    </citation>
    <scope>NUCLEOTIDE SEQUENCE [LARGE SCALE GENOMIC DNA]</scope>
    <source>
        <strain evidence="3 4">D19-10-3-21</strain>
    </source>
</reference>
<evidence type="ECO:0000313" key="3">
    <source>
        <dbReference type="EMBL" id="RWR27130.1"/>
    </source>
</evidence>
<name>A0A443K2Z0_9RHOB</name>
<evidence type="ECO:0000256" key="1">
    <source>
        <dbReference type="SAM" id="MobiDB-lite"/>
    </source>
</evidence>
<gene>
    <name evidence="3" type="ORF">D2T31_17790</name>
</gene>
<evidence type="ECO:0000313" key="4">
    <source>
        <dbReference type="Proteomes" id="UP000285295"/>
    </source>
</evidence>
<dbReference type="Gene3D" id="3.30.750.140">
    <property type="match status" value="1"/>
</dbReference>
<protein>
    <submittedName>
        <fullName evidence="3">Flagellar hook-length control protein FliK</fullName>
    </submittedName>
</protein>
<comment type="caution">
    <text evidence="3">The sequence shown here is derived from an EMBL/GenBank/DDBJ whole genome shotgun (WGS) entry which is preliminary data.</text>
</comment>
<dbReference type="Pfam" id="PF02120">
    <property type="entry name" value="Flg_hook"/>
    <property type="match status" value="1"/>
</dbReference>
<reference evidence="3 4" key="1">
    <citation type="submission" date="2019-01" db="EMBL/GenBank/DDBJ databases">
        <title>Sinorhodobacter populi sp. nov. isolated from the symptomatic bark tissue of Populus euramericana canker.</title>
        <authorList>
            <person name="Xu G."/>
        </authorList>
    </citation>
    <scope>NUCLEOTIDE SEQUENCE [LARGE SCALE GENOMIC DNA]</scope>
    <source>
        <strain evidence="3 4">D19-10-3-21</strain>
    </source>
</reference>
<evidence type="ECO:0000259" key="2">
    <source>
        <dbReference type="Pfam" id="PF02120"/>
    </source>
</evidence>
<dbReference type="Proteomes" id="UP000285295">
    <property type="component" value="Unassembled WGS sequence"/>
</dbReference>
<feature type="region of interest" description="Disordered" evidence="1">
    <location>
        <begin position="293"/>
        <end position="315"/>
    </location>
</feature>
<keyword evidence="3" id="KW-0282">Flagellum</keyword>
<sequence>MNAPPMDLMAADADPGKRPANRNRAPEMAGEDFSRYLDQAREEEAADEDPALAGMMLAMPATADEAGAKTQATGEIANTDPVVESPASPVAADMRGSEADEPQQNPTREQAAEMTVDPTPDDTVEVIPEAAKEKGAGDSGDISQAGGVDSESADLSRDADEPQPDMSDGHDAPERSDPDTSGRGFSADAQALYGATTALNARHPGTSAAQQAQLVSQQIVQAAQITPEGAVELALSPEELGHLKLVLHSDDGKLHITIQAERPETQDLLRRHVDGLEKDFRQVGYSEVTFSFGEQGRDRRDSPTNPMTAADAPEAEIIAPPPRATLRVTGGLDLRI</sequence>
<proteinExistence type="predicted"/>
<dbReference type="CDD" id="cd17470">
    <property type="entry name" value="T3SS_Flik_C"/>
    <property type="match status" value="1"/>
</dbReference>
<dbReference type="InterPro" id="IPR021136">
    <property type="entry name" value="Flagellar_hook_control-like_C"/>
</dbReference>